<organism evidence="2 3">
    <name type="scientific">Patella caerulea</name>
    <name type="common">Rayed Mediterranean limpet</name>
    <dbReference type="NCBI Taxonomy" id="87958"/>
    <lineage>
        <taxon>Eukaryota</taxon>
        <taxon>Metazoa</taxon>
        <taxon>Spiralia</taxon>
        <taxon>Lophotrochozoa</taxon>
        <taxon>Mollusca</taxon>
        <taxon>Gastropoda</taxon>
        <taxon>Patellogastropoda</taxon>
        <taxon>Patelloidea</taxon>
        <taxon>Patellidae</taxon>
        <taxon>Patella</taxon>
    </lineage>
</organism>
<reference evidence="2 3" key="1">
    <citation type="submission" date="2024-01" db="EMBL/GenBank/DDBJ databases">
        <title>The genome of the rayed Mediterranean limpet Patella caerulea (Linnaeus, 1758).</title>
        <authorList>
            <person name="Anh-Thu Weber A."/>
            <person name="Halstead-Nussloch G."/>
        </authorList>
    </citation>
    <scope>NUCLEOTIDE SEQUENCE [LARGE SCALE GENOMIC DNA]</scope>
    <source>
        <strain evidence="2">AATW-2023a</strain>
        <tissue evidence="2">Whole specimen</tissue>
    </source>
</reference>
<evidence type="ECO:0000313" key="3">
    <source>
        <dbReference type="Proteomes" id="UP001347796"/>
    </source>
</evidence>
<evidence type="ECO:0000313" key="2">
    <source>
        <dbReference type="EMBL" id="KAK6195531.1"/>
    </source>
</evidence>
<gene>
    <name evidence="2" type="ORF">SNE40_000941</name>
</gene>
<comment type="caution">
    <text evidence="2">The sequence shown here is derived from an EMBL/GenBank/DDBJ whole genome shotgun (WGS) entry which is preliminary data.</text>
</comment>
<keyword evidence="3" id="KW-1185">Reference proteome</keyword>
<sequence>MFVGCFLILASCFSSGLTASLYKGIYDKIKQNSHLEDAIWRNYQDLGYGNSHFRLATPSWLDLDLDDIFNQIHDSIKGKYGEIPLALLQLLNNIAGWSSESAADLPTKEQRSDPVPERTDISLEDIFNKINDFIKGYATSNYLSFLIKREATNKNMDPRNK</sequence>
<accession>A0AAN8KG41</accession>
<dbReference type="EMBL" id="JAZGQO010000001">
    <property type="protein sequence ID" value="KAK6195531.1"/>
    <property type="molecule type" value="Genomic_DNA"/>
</dbReference>
<dbReference type="AlphaFoldDB" id="A0AAN8KG41"/>
<keyword evidence="1" id="KW-0732">Signal</keyword>
<protein>
    <submittedName>
        <fullName evidence="2">Uncharacterized protein</fullName>
    </submittedName>
</protein>
<feature type="signal peptide" evidence="1">
    <location>
        <begin position="1"/>
        <end position="18"/>
    </location>
</feature>
<name>A0AAN8KG41_PATCE</name>
<dbReference type="Proteomes" id="UP001347796">
    <property type="component" value="Unassembled WGS sequence"/>
</dbReference>
<feature type="chain" id="PRO_5043043887" evidence="1">
    <location>
        <begin position="19"/>
        <end position="161"/>
    </location>
</feature>
<proteinExistence type="predicted"/>
<evidence type="ECO:0000256" key="1">
    <source>
        <dbReference type="SAM" id="SignalP"/>
    </source>
</evidence>